<protein>
    <submittedName>
        <fullName evidence="3">Uncharacterized protein</fullName>
    </submittedName>
</protein>
<reference evidence="3 4" key="1">
    <citation type="submission" date="2021-06" db="EMBL/GenBank/DDBJ databases">
        <authorList>
            <person name="Palmer J.M."/>
        </authorList>
    </citation>
    <scope>NUCLEOTIDE SEQUENCE [LARGE SCALE GENOMIC DNA]</scope>
    <source>
        <strain evidence="3 4">XC_2019</strain>
        <tissue evidence="3">Muscle</tissue>
    </source>
</reference>
<evidence type="ECO:0000313" key="3">
    <source>
        <dbReference type="EMBL" id="MEQ2204715.1"/>
    </source>
</evidence>
<feature type="transmembrane region" description="Helical" evidence="2">
    <location>
        <begin position="14"/>
        <end position="36"/>
    </location>
</feature>
<evidence type="ECO:0000256" key="2">
    <source>
        <dbReference type="SAM" id="Phobius"/>
    </source>
</evidence>
<accession>A0ABV0R9C8</accession>
<dbReference type="Proteomes" id="UP001434883">
    <property type="component" value="Unassembled WGS sequence"/>
</dbReference>
<sequence length="142" mass="15836">VKPTGSPSPTSAEVWLFVAPALAIVVVLFSVTLVFCRRRLKKAQTASPVELEQTPASETMRINEDVGEEDEPWRSADVEIYLAYIDAMSSTMTTSIYQNKAPDDDDAEVNSNSPLRAGRDNMKDDSGPEHHCHDDWLYSNLY</sequence>
<keyword evidence="4" id="KW-1185">Reference proteome</keyword>
<feature type="region of interest" description="Disordered" evidence="1">
    <location>
        <begin position="97"/>
        <end position="130"/>
    </location>
</feature>
<proteinExistence type="predicted"/>
<keyword evidence="2" id="KW-0472">Membrane</keyword>
<keyword evidence="2" id="KW-0812">Transmembrane</keyword>
<evidence type="ECO:0000256" key="1">
    <source>
        <dbReference type="SAM" id="MobiDB-lite"/>
    </source>
</evidence>
<name>A0ABV0R9C8_9TELE</name>
<feature type="non-terminal residue" evidence="3">
    <location>
        <position position="1"/>
    </location>
</feature>
<feature type="compositionally biased region" description="Basic and acidic residues" evidence="1">
    <location>
        <begin position="117"/>
        <end position="130"/>
    </location>
</feature>
<comment type="caution">
    <text evidence="3">The sequence shown here is derived from an EMBL/GenBank/DDBJ whole genome shotgun (WGS) entry which is preliminary data.</text>
</comment>
<dbReference type="EMBL" id="JAHRIN010037262">
    <property type="protein sequence ID" value="MEQ2204715.1"/>
    <property type="molecule type" value="Genomic_DNA"/>
</dbReference>
<gene>
    <name evidence="3" type="ORF">XENOCAPTIV_017524</name>
</gene>
<organism evidence="3 4">
    <name type="scientific">Xenoophorus captivus</name>
    <dbReference type="NCBI Taxonomy" id="1517983"/>
    <lineage>
        <taxon>Eukaryota</taxon>
        <taxon>Metazoa</taxon>
        <taxon>Chordata</taxon>
        <taxon>Craniata</taxon>
        <taxon>Vertebrata</taxon>
        <taxon>Euteleostomi</taxon>
        <taxon>Actinopterygii</taxon>
        <taxon>Neopterygii</taxon>
        <taxon>Teleostei</taxon>
        <taxon>Neoteleostei</taxon>
        <taxon>Acanthomorphata</taxon>
        <taxon>Ovalentaria</taxon>
        <taxon>Atherinomorphae</taxon>
        <taxon>Cyprinodontiformes</taxon>
        <taxon>Goodeidae</taxon>
        <taxon>Xenoophorus</taxon>
    </lineage>
</organism>
<keyword evidence="2" id="KW-1133">Transmembrane helix</keyword>
<feature type="region of interest" description="Disordered" evidence="1">
    <location>
        <begin position="45"/>
        <end position="71"/>
    </location>
</feature>
<evidence type="ECO:0000313" key="4">
    <source>
        <dbReference type="Proteomes" id="UP001434883"/>
    </source>
</evidence>